<name>A0A8H3F0I0_9LECA</name>
<gene>
    <name evidence="3" type="ORF">HETSPECPRED_003070</name>
</gene>
<dbReference type="EMBL" id="CAJPDS010000019">
    <property type="protein sequence ID" value="CAF9917006.1"/>
    <property type="molecule type" value="Genomic_DNA"/>
</dbReference>
<evidence type="ECO:0000313" key="3">
    <source>
        <dbReference type="EMBL" id="CAF9917006.1"/>
    </source>
</evidence>
<sequence length="383" mass="42781">MSSRKSAVAGLTQISEKASSVKRAASSAPGSHSTHNEAADVNNHTVRQLTEASQRPEKARIIDRIIRVIGPERNTKPLNHTVAWSLGAFVGFVILTSIAARVSTDAVRVAYSSIACVLFVVLFGLTGGDLLLNKDLFGGHPEGIVAKQYLQHRTYQRNLGNTCISVLILIPATTALYCFVWFPKLNREVLQTTEDTVEEARFPAVTLFERGDWTSQANLVTNKTVCFLDWVDQKSPDCNQLGPEQMVPGQACNCNDSWSKATTDFTWQHKNYQYISFTPASNLISRVPNYTVLLQAFFTYNLTQSVITSSQKQSPTLYLAVYDPSLNVSEALRADYTRMTLINANSITSINLRLVYRQGQDYRYAYDYSEHTIHHSSIDSEFD</sequence>
<dbReference type="OrthoDB" id="5377194at2759"/>
<keyword evidence="4" id="KW-1185">Reference proteome</keyword>
<dbReference type="AlphaFoldDB" id="A0A8H3F0I0"/>
<reference evidence="3" key="1">
    <citation type="submission" date="2021-03" db="EMBL/GenBank/DDBJ databases">
        <authorList>
            <person name="Tagirdzhanova G."/>
        </authorList>
    </citation>
    <scope>NUCLEOTIDE SEQUENCE</scope>
</reference>
<comment type="caution">
    <text evidence="3">The sequence shown here is derived from an EMBL/GenBank/DDBJ whole genome shotgun (WGS) entry which is preliminary data.</text>
</comment>
<organism evidence="3 4">
    <name type="scientific">Heterodermia speciosa</name>
    <dbReference type="NCBI Taxonomy" id="116794"/>
    <lineage>
        <taxon>Eukaryota</taxon>
        <taxon>Fungi</taxon>
        <taxon>Dikarya</taxon>
        <taxon>Ascomycota</taxon>
        <taxon>Pezizomycotina</taxon>
        <taxon>Lecanoromycetes</taxon>
        <taxon>OSLEUM clade</taxon>
        <taxon>Lecanoromycetidae</taxon>
        <taxon>Caliciales</taxon>
        <taxon>Physciaceae</taxon>
        <taxon>Heterodermia</taxon>
    </lineage>
</organism>
<feature type="compositionally biased region" description="Low complexity" evidence="1">
    <location>
        <begin position="15"/>
        <end position="28"/>
    </location>
</feature>
<feature type="transmembrane region" description="Helical" evidence="2">
    <location>
        <begin position="82"/>
        <end position="103"/>
    </location>
</feature>
<dbReference type="Proteomes" id="UP000664521">
    <property type="component" value="Unassembled WGS sequence"/>
</dbReference>
<keyword evidence="2" id="KW-0812">Transmembrane</keyword>
<feature type="compositionally biased region" description="Polar residues" evidence="1">
    <location>
        <begin position="42"/>
        <end position="53"/>
    </location>
</feature>
<feature type="transmembrane region" description="Helical" evidence="2">
    <location>
        <begin position="159"/>
        <end position="182"/>
    </location>
</feature>
<evidence type="ECO:0000313" key="4">
    <source>
        <dbReference type="Proteomes" id="UP000664521"/>
    </source>
</evidence>
<feature type="transmembrane region" description="Helical" evidence="2">
    <location>
        <begin position="109"/>
        <end position="132"/>
    </location>
</feature>
<evidence type="ECO:0000256" key="1">
    <source>
        <dbReference type="SAM" id="MobiDB-lite"/>
    </source>
</evidence>
<evidence type="ECO:0000256" key="2">
    <source>
        <dbReference type="SAM" id="Phobius"/>
    </source>
</evidence>
<keyword evidence="2" id="KW-1133">Transmembrane helix</keyword>
<keyword evidence="2" id="KW-0472">Membrane</keyword>
<proteinExistence type="predicted"/>
<accession>A0A8H3F0I0</accession>
<evidence type="ECO:0008006" key="5">
    <source>
        <dbReference type="Google" id="ProtNLM"/>
    </source>
</evidence>
<feature type="region of interest" description="Disordered" evidence="1">
    <location>
        <begin position="1"/>
        <end position="55"/>
    </location>
</feature>
<protein>
    <recommendedName>
        <fullName evidence="5">Transmembrane protein</fullName>
    </recommendedName>
</protein>